<keyword evidence="2" id="KW-0813">Transport</keyword>
<dbReference type="OrthoDB" id="951172at2759"/>
<evidence type="ECO:0000256" key="5">
    <source>
        <dbReference type="ARBA" id="ARBA00022927"/>
    </source>
</evidence>
<keyword evidence="4" id="KW-0677">Repeat</keyword>
<name>A0A0L0T682_ALLM3</name>
<evidence type="ECO:0000313" key="8">
    <source>
        <dbReference type="Proteomes" id="UP000054350"/>
    </source>
</evidence>
<dbReference type="Proteomes" id="UP000054350">
    <property type="component" value="Unassembled WGS sequence"/>
</dbReference>
<feature type="compositionally biased region" description="Basic and acidic residues" evidence="6">
    <location>
        <begin position="152"/>
        <end position="166"/>
    </location>
</feature>
<reference evidence="7 8" key="1">
    <citation type="submission" date="2009-11" db="EMBL/GenBank/DDBJ databases">
        <title>Annotation of Allomyces macrogynus ATCC 38327.</title>
        <authorList>
            <consortium name="The Broad Institute Genome Sequencing Platform"/>
            <person name="Russ C."/>
            <person name="Cuomo C."/>
            <person name="Burger G."/>
            <person name="Gray M.W."/>
            <person name="Holland P.W.H."/>
            <person name="King N."/>
            <person name="Lang F.B.F."/>
            <person name="Roger A.J."/>
            <person name="Ruiz-Trillo I."/>
            <person name="Young S.K."/>
            <person name="Zeng Q."/>
            <person name="Gargeya S."/>
            <person name="Fitzgerald M."/>
            <person name="Haas B."/>
            <person name="Abouelleil A."/>
            <person name="Alvarado L."/>
            <person name="Arachchi H.M."/>
            <person name="Berlin A."/>
            <person name="Chapman S.B."/>
            <person name="Gearin G."/>
            <person name="Goldberg J."/>
            <person name="Griggs A."/>
            <person name="Gujja S."/>
            <person name="Hansen M."/>
            <person name="Heiman D."/>
            <person name="Howarth C."/>
            <person name="Larimer J."/>
            <person name="Lui A."/>
            <person name="MacDonald P.J.P."/>
            <person name="McCowen C."/>
            <person name="Montmayeur A."/>
            <person name="Murphy C."/>
            <person name="Neiman D."/>
            <person name="Pearson M."/>
            <person name="Priest M."/>
            <person name="Roberts A."/>
            <person name="Saif S."/>
            <person name="Shea T."/>
            <person name="Sisk P."/>
            <person name="Stolte C."/>
            <person name="Sykes S."/>
            <person name="Wortman J."/>
            <person name="Nusbaum C."/>
            <person name="Birren B."/>
        </authorList>
    </citation>
    <scope>NUCLEOTIDE SEQUENCE [LARGE SCALE GENOMIC DNA]</scope>
    <source>
        <strain evidence="7 8">ATCC 38327</strain>
    </source>
</reference>
<dbReference type="STRING" id="578462.A0A0L0T682"/>
<dbReference type="AlphaFoldDB" id="A0A0L0T682"/>
<accession>A0A0L0T682</accession>
<comment type="subcellular location">
    <subcellularLocation>
        <location evidence="1">Cytoplasm</location>
    </subcellularLocation>
</comment>
<dbReference type="VEuPathDB" id="FungiDB:AMAG_14416"/>
<evidence type="ECO:0000256" key="1">
    <source>
        <dbReference type="ARBA" id="ARBA00004496"/>
    </source>
</evidence>
<gene>
    <name evidence="7" type="ORF">AMAG_14416</name>
</gene>
<evidence type="ECO:0000256" key="4">
    <source>
        <dbReference type="ARBA" id="ARBA00022737"/>
    </source>
</evidence>
<dbReference type="GO" id="GO:0006606">
    <property type="term" value="P:protein import into nucleus"/>
    <property type="evidence" value="ECO:0007669"/>
    <property type="project" value="InterPro"/>
</dbReference>
<keyword evidence="3" id="KW-0963">Cytoplasm</keyword>
<proteinExistence type="predicted"/>
<dbReference type="InterPro" id="IPR016024">
    <property type="entry name" value="ARM-type_fold"/>
</dbReference>
<dbReference type="Gene3D" id="1.25.10.10">
    <property type="entry name" value="Leucine-rich Repeat Variant"/>
    <property type="match status" value="1"/>
</dbReference>
<feature type="compositionally biased region" description="Acidic residues" evidence="6">
    <location>
        <begin position="182"/>
        <end position="198"/>
    </location>
</feature>
<evidence type="ECO:0000256" key="2">
    <source>
        <dbReference type="ARBA" id="ARBA00022448"/>
    </source>
</evidence>
<dbReference type="EMBL" id="GG745365">
    <property type="protein sequence ID" value="KNE70267.1"/>
    <property type="molecule type" value="Genomic_DNA"/>
</dbReference>
<feature type="region of interest" description="Disordered" evidence="6">
    <location>
        <begin position="152"/>
        <end position="200"/>
    </location>
</feature>
<evidence type="ECO:0000256" key="3">
    <source>
        <dbReference type="ARBA" id="ARBA00022490"/>
    </source>
</evidence>
<sequence length="276" mass="29529">MDLRAYPDIAGTNGAGTGSYSYSAPASPAAHAPWTLYTRSSPRRSVALVPRIDYSMSAAQAARSDRQALHLQIVDATPSTAVLNARVVPVAALELAKNGPGHRQAPYFDTLEVYLPQLVATFLTRMVYSEEELADLGAFDQDDTHVPDAVQDVKPRHVKGKAHEAGGKASPGEDGGAKSDDDANDDDDDDDDGEDDPDSLANAWTLRKCSAAALDALASIYEEKILPPLLPQLQARLASPEWLQREGGILALRAVPRCERTGWTALAALVPSYCPP</sequence>
<protein>
    <submittedName>
        <fullName evidence="7">Uncharacterized protein</fullName>
    </submittedName>
</protein>
<reference evidence="8" key="2">
    <citation type="submission" date="2009-11" db="EMBL/GenBank/DDBJ databases">
        <title>The Genome Sequence of Allomyces macrogynus strain ATCC 38327.</title>
        <authorList>
            <consortium name="The Broad Institute Genome Sequencing Platform"/>
            <person name="Russ C."/>
            <person name="Cuomo C."/>
            <person name="Shea T."/>
            <person name="Young S.K."/>
            <person name="Zeng Q."/>
            <person name="Koehrsen M."/>
            <person name="Haas B."/>
            <person name="Borodovsky M."/>
            <person name="Guigo R."/>
            <person name="Alvarado L."/>
            <person name="Berlin A."/>
            <person name="Borenstein D."/>
            <person name="Chen Z."/>
            <person name="Engels R."/>
            <person name="Freedman E."/>
            <person name="Gellesch M."/>
            <person name="Goldberg J."/>
            <person name="Griggs A."/>
            <person name="Gujja S."/>
            <person name="Heiman D."/>
            <person name="Hepburn T."/>
            <person name="Howarth C."/>
            <person name="Jen D."/>
            <person name="Larson L."/>
            <person name="Lewis B."/>
            <person name="Mehta T."/>
            <person name="Park D."/>
            <person name="Pearson M."/>
            <person name="Roberts A."/>
            <person name="Saif S."/>
            <person name="Shenoy N."/>
            <person name="Sisk P."/>
            <person name="Stolte C."/>
            <person name="Sykes S."/>
            <person name="Walk T."/>
            <person name="White J."/>
            <person name="Yandava C."/>
            <person name="Burger G."/>
            <person name="Gray M.W."/>
            <person name="Holland P.W.H."/>
            <person name="King N."/>
            <person name="Lang F.B.F."/>
            <person name="Roger A.J."/>
            <person name="Ruiz-Trillo I."/>
            <person name="Lander E."/>
            <person name="Nusbaum C."/>
        </authorList>
    </citation>
    <scope>NUCLEOTIDE SEQUENCE [LARGE SCALE GENOMIC DNA]</scope>
    <source>
        <strain evidence="8">ATCC 38327</strain>
    </source>
</reference>
<dbReference type="InterPro" id="IPR011989">
    <property type="entry name" value="ARM-like"/>
</dbReference>
<dbReference type="InterPro" id="IPR040122">
    <property type="entry name" value="Importin_beta"/>
</dbReference>
<dbReference type="eggNOG" id="KOG2023">
    <property type="taxonomic scope" value="Eukaryota"/>
</dbReference>
<keyword evidence="5" id="KW-0653">Protein transport</keyword>
<evidence type="ECO:0000256" key="6">
    <source>
        <dbReference type="SAM" id="MobiDB-lite"/>
    </source>
</evidence>
<organism evidence="7 8">
    <name type="scientific">Allomyces macrogynus (strain ATCC 38327)</name>
    <name type="common">Allomyces javanicus var. macrogynus</name>
    <dbReference type="NCBI Taxonomy" id="578462"/>
    <lineage>
        <taxon>Eukaryota</taxon>
        <taxon>Fungi</taxon>
        <taxon>Fungi incertae sedis</taxon>
        <taxon>Blastocladiomycota</taxon>
        <taxon>Blastocladiomycetes</taxon>
        <taxon>Blastocladiales</taxon>
        <taxon>Blastocladiaceae</taxon>
        <taxon>Allomyces</taxon>
    </lineage>
</organism>
<keyword evidence="8" id="KW-1185">Reference proteome</keyword>
<dbReference type="SUPFAM" id="SSF48371">
    <property type="entry name" value="ARM repeat"/>
    <property type="match status" value="1"/>
</dbReference>
<dbReference type="PANTHER" id="PTHR10527">
    <property type="entry name" value="IMPORTIN BETA"/>
    <property type="match status" value="1"/>
</dbReference>
<evidence type="ECO:0000313" key="7">
    <source>
        <dbReference type="EMBL" id="KNE70267.1"/>
    </source>
</evidence>
<dbReference type="GO" id="GO:0005737">
    <property type="term" value="C:cytoplasm"/>
    <property type="evidence" value="ECO:0007669"/>
    <property type="project" value="UniProtKB-SubCell"/>
</dbReference>